<keyword evidence="1 2" id="KW-0807">Transducer</keyword>
<dbReference type="GO" id="GO:0007165">
    <property type="term" value="P:signal transduction"/>
    <property type="evidence" value="ECO:0007669"/>
    <property type="project" value="UniProtKB-KW"/>
</dbReference>
<dbReference type="PROSITE" id="PS50111">
    <property type="entry name" value="CHEMOTAXIS_TRANSDUC_2"/>
    <property type="match status" value="1"/>
</dbReference>
<proteinExistence type="predicted"/>
<evidence type="ECO:0000256" key="1">
    <source>
        <dbReference type="ARBA" id="ARBA00023224"/>
    </source>
</evidence>
<gene>
    <name evidence="4" type="ORF">SAMN05421508_102255</name>
</gene>
<dbReference type="PANTHER" id="PTHR32089">
    <property type="entry name" value="METHYL-ACCEPTING CHEMOTAXIS PROTEIN MCPB"/>
    <property type="match status" value="1"/>
</dbReference>
<name>A0A286GAB3_9PROT</name>
<dbReference type="SUPFAM" id="SSF58104">
    <property type="entry name" value="Methyl-accepting chemotaxis protein (MCP) signaling domain"/>
    <property type="match status" value="1"/>
</dbReference>
<evidence type="ECO:0000256" key="2">
    <source>
        <dbReference type="PROSITE-ProRule" id="PRU00284"/>
    </source>
</evidence>
<keyword evidence="5" id="KW-1185">Reference proteome</keyword>
<dbReference type="Pfam" id="PF00015">
    <property type="entry name" value="MCPsignal"/>
    <property type="match status" value="1"/>
</dbReference>
<reference evidence="4 5" key="1">
    <citation type="submission" date="2017-09" db="EMBL/GenBank/DDBJ databases">
        <authorList>
            <person name="Ehlers B."/>
            <person name="Leendertz F.H."/>
        </authorList>
    </citation>
    <scope>NUCLEOTIDE SEQUENCE [LARGE SCALE GENOMIC DNA]</scope>
    <source>
        <strain evidence="4 5">USBA 140</strain>
    </source>
</reference>
<dbReference type="InterPro" id="IPR004089">
    <property type="entry name" value="MCPsignal_dom"/>
</dbReference>
<dbReference type="RefSeq" id="WP_281257891.1">
    <property type="nucleotide sequence ID" value="NZ_OCNJ01000002.1"/>
</dbReference>
<dbReference type="GO" id="GO:0016020">
    <property type="term" value="C:membrane"/>
    <property type="evidence" value="ECO:0007669"/>
    <property type="project" value="InterPro"/>
</dbReference>
<dbReference type="Proteomes" id="UP000219621">
    <property type="component" value="Unassembled WGS sequence"/>
</dbReference>
<organism evidence="4 5">
    <name type="scientific">Caenispirillum bisanense</name>
    <dbReference type="NCBI Taxonomy" id="414052"/>
    <lineage>
        <taxon>Bacteria</taxon>
        <taxon>Pseudomonadati</taxon>
        <taxon>Pseudomonadota</taxon>
        <taxon>Alphaproteobacteria</taxon>
        <taxon>Rhodospirillales</taxon>
        <taxon>Novispirillaceae</taxon>
        <taxon>Caenispirillum</taxon>
    </lineage>
</organism>
<dbReference type="SMART" id="SM00283">
    <property type="entry name" value="MA"/>
    <property type="match status" value="1"/>
</dbReference>
<accession>A0A286GAB3</accession>
<evidence type="ECO:0000313" key="5">
    <source>
        <dbReference type="Proteomes" id="UP000219621"/>
    </source>
</evidence>
<feature type="domain" description="Methyl-accepting transducer" evidence="3">
    <location>
        <begin position="28"/>
        <end position="264"/>
    </location>
</feature>
<sequence>MDDGMRRPLDLEVGGESKDHAAAGIVRGIGTLWESLAAVALDIGAVNDRLSRSVGQFDDLRRAAEEMAGANHEIDRTAGDAHGVADRVLAEARESRAALGRATTDIQGLVESVARIEQQLTGLSEALRQVSSVSQEIEAIAKQTRLLALNATIEAARAGEAGKGFGVVAGEVKALAQQTSNATAHIEDTVAELEKLIGDLVSETADSRERAGTVESSTATLAHVVEALQGGMEEVGGQIASIAAAAGGNLDRCSLVVDSVNLLTKDVEDESGHLDHANGKVSGLMTQTQTLIGDAIANGFEMADSVYVRMVQETAEKIGRLFEEQVTAGRASLADLFDEAYKPVPNTDPQQHTTRFSDLTDRLLPPIQEAVLSSDRNILFCVAVDRNGYLPTHNRKYSQPQGKDPVWNAANCRNRRIFNDPVGLGAGRNTKPFLLASYKRDMGGGKVVMMKDVSAPITVQGRHWGGFRMGYVLGGM</sequence>
<dbReference type="Gene3D" id="1.10.287.950">
    <property type="entry name" value="Methyl-accepting chemotaxis protein"/>
    <property type="match status" value="1"/>
</dbReference>
<dbReference type="AlphaFoldDB" id="A0A286GAB3"/>
<evidence type="ECO:0000313" key="4">
    <source>
        <dbReference type="EMBL" id="SOD92079.1"/>
    </source>
</evidence>
<protein>
    <submittedName>
        <fullName evidence="4">Methyl-accepting chemotaxis sensory transducer</fullName>
    </submittedName>
</protein>
<evidence type="ECO:0000259" key="3">
    <source>
        <dbReference type="PROSITE" id="PS50111"/>
    </source>
</evidence>
<dbReference type="EMBL" id="OCNJ01000002">
    <property type="protein sequence ID" value="SOD92079.1"/>
    <property type="molecule type" value="Genomic_DNA"/>
</dbReference>
<dbReference type="PANTHER" id="PTHR32089:SF112">
    <property type="entry name" value="LYSOZYME-LIKE PROTEIN-RELATED"/>
    <property type="match status" value="1"/>
</dbReference>